<dbReference type="Pfam" id="PF12706">
    <property type="entry name" value="Lactamase_B_2"/>
    <property type="match status" value="1"/>
</dbReference>
<dbReference type="AlphaFoldDB" id="A0A4V2UX72"/>
<reference evidence="6 7" key="1">
    <citation type="submission" date="2019-03" db="EMBL/GenBank/DDBJ databases">
        <title>Genomic Encyclopedia of Type Strains, Phase IV (KMG-IV): sequencing the most valuable type-strain genomes for metagenomic binning, comparative biology and taxonomic classification.</title>
        <authorList>
            <person name="Goeker M."/>
        </authorList>
    </citation>
    <scope>NUCLEOTIDE SEQUENCE [LARGE SCALE GENOMIC DNA]</scope>
    <source>
        <strain evidence="6 7">DSM 9035</strain>
    </source>
</reference>
<keyword evidence="3" id="KW-0378">Hydrolase</keyword>
<dbReference type="InterPro" id="IPR036866">
    <property type="entry name" value="RibonucZ/Hydroxyglut_hydro"/>
</dbReference>
<comment type="caution">
    <text evidence="6">The sequence shown here is derived from an EMBL/GenBank/DDBJ whole genome shotgun (WGS) entry which is preliminary data.</text>
</comment>
<dbReference type="GO" id="GO:0008270">
    <property type="term" value="F:zinc ion binding"/>
    <property type="evidence" value="ECO:0007669"/>
    <property type="project" value="InterPro"/>
</dbReference>
<keyword evidence="7" id="KW-1185">Reference proteome</keyword>
<evidence type="ECO:0000256" key="2">
    <source>
        <dbReference type="ARBA" id="ARBA00022723"/>
    </source>
</evidence>
<dbReference type="CDD" id="cd07740">
    <property type="entry name" value="metallo-hydrolase-like_MBL-fold"/>
    <property type="match status" value="1"/>
</dbReference>
<evidence type="ECO:0000259" key="5">
    <source>
        <dbReference type="SMART" id="SM00849"/>
    </source>
</evidence>
<dbReference type="EMBL" id="SMAI01000013">
    <property type="protein sequence ID" value="TCT02418.1"/>
    <property type="molecule type" value="Genomic_DNA"/>
</dbReference>
<dbReference type="GO" id="GO:0008800">
    <property type="term" value="F:beta-lactamase activity"/>
    <property type="evidence" value="ECO:0007669"/>
    <property type="project" value="InterPro"/>
</dbReference>
<sequence length="247" mass="25831">MRLTVIGCGDAFGSGGRGNSCFHLAADRLSVALDFGASALVDAKRRGVDPAGLDAVILSHLHGDHFGGLPFLLLDGQYGARRIKPLTIVGPPGTAARLADLCEAMFPGMTGTTWRYAHEVREVAPGSAVTLGGLVVGSAEVVHKSGAPSTALRIAGEGRIIAFSGDTEWTEALLPIAAGADLFICECYRFDGAPTGHMAYETLAARDAELGAKRILLTHMSAAMWARRAEVDGARFQVAEDGLTIDV</sequence>
<name>A0A4V2UX72_9HYPH</name>
<gene>
    <name evidence="6" type="ORF">EDC64_11365</name>
</gene>
<dbReference type="GO" id="GO:0017001">
    <property type="term" value="P:antibiotic catabolic process"/>
    <property type="evidence" value="ECO:0007669"/>
    <property type="project" value="InterPro"/>
</dbReference>
<dbReference type="Gene3D" id="3.60.15.10">
    <property type="entry name" value="Ribonuclease Z/Hydroxyacylglutathione hydrolase-like"/>
    <property type="match status" value="1"/>
</dbReference>
<dbReference type="Proteomes" id="UP000294664">
    <property type="component" value="Unassembled WGS sequence"/>
</dbReference>
<dbReference type="GO" id="GO:0042781">
    <property type="term" value="F:3'-tRNA processing endoribonuclease activity"/>
    <property type="evidence" value="ECO:0007669"/>
    <property type="project" value="TreeGrafter"/>
</dbReference>
<dbReference type="SUPFAM" id="SSF56281">
    <property type="entry name" value="Metallo-hydrolase/oxidoreductase"/>
    <property type="match status" value="1"/>
</dbReference>
<comment type="cofactor">
    <cofactor evidence="1">
        <name>Zn(2+)</name>
        <dbReference type="ChEBI" id="CHEBI:29105"/>
    </cofactor>
</comment>
<feature type="domain" description="Metallo-beta-lactamase" evidence="5">
    <location>
        <begin position="27"/>
        <end position="219"/>
    </location>
</feature>
<evidence type="ECO:0000256" key="1">
    <source>
        <dbReference type="ARBA" id="ARBA00001947"/>
    </source>
</evidence>
<evidence type="ECO:0000256" key="3">
    <source>
        <dbReference type="ARBA" id="ARBA00022801"/>
    </source>
</evidence>
<proteinExistence type="predicted"/>
<dbReference type="PANTHER" id="PTHR46018:SF7">
    <property type="entry name" value="RIBONUCLEASE Z"/>
    <property type="match status" value="1"/>
</dbReference>
<dbReference type="PANTHER" id="PTHR46018">
    <property type="entry name" value="ZINC PHOSPHODIESTERASE ELAC PROTEIN 1"/>
    <property type="match status" value="1"/>
</dbReference>
<evidence type="ECO:0000313" key="6">
    <source>
        <dbReference type="EMBL" id="TCT02418.1"/>
    </source>
</evidence>
<organism evidence="6 7">
    <name type="scientific">Aquabacter spiritensis</name>
    <dbReference type="NCBI Taxonomy" id="933073"/>
    <lineage>
        <taxon>Bacteria</taxon>
        <taxon>Pseudomonadati</taxon>
        <taxon>Pseudomonadota</taxon>
        <taxon>Alphaproteobacteria</taxon>
        <taxon>Hyphomicrobiales</taxon>
        <taxon>Xanthobacteraceae</taxon>
        <taxon>Aquabacter</taxon>
    </lineage>
</organism>
<keyword evidence="4" id="KW-0862">Zinc</keyword>
<dbReference type="RefSeq" id="WP_165933812.1">
    <property type="nucleotide sequence ID" value="NZ_SMAI01000013.1"/>
</dbReference>
<evidence type="ECO:0000256" key="4">
    <source>
        <dbReference type="ARBA" id="ARBA00022833"/>
    </source>
</evidence>
<protein>
    <submittedName>
        <fullName evidence="6">Ribonuclease BN (tRNA processing enzyme)</fullName>
    </submittedName>
</protein>
<dbReference type="InterPro" id="IPR001018">
    <property type="entry name" value="Beta-lactamase_class-B_CS"/>
</dbReference>
<evidence type="ECO:0000313" key="7">
    <source>
        <dbReference type="Proteomes" id="UP000294664"/>
    </source>
</evidence>
<dbReference type="InterPro" id="IPR001279">
    <property type="entry name" value="Metallo-B-lactamas"/>
</dbReference>
<keyword evidence="2" id="KW-0479">Metal-binding</keyword>
<dbReference type="SMART" id="SM00849">
    <property type="entry name" value="Lactamase_B"/>
    <property type="match status" value="1"/>
</dbReference>
<accession>A0A4V2UX72</accession>
<dbReference type="PROSITE" id="PS00743">
    <property type="entry name" value="BETA_LACTAMASE_B_1"/>
    <property type="match status" value="1"/>
</dbReference>